<dbReference type="OrthoDB" id="8946153at2759"/>
<keyword evidence="3" id="KW-1185">Reference proteome</keyword>
<keyword evidence="2" id="KW-1133">Transmembrane helix</keyword>
<dbReference type="KEGG" id="sasa:106567391"/>
<dbReference type="Proteomes" id="UP001652741">
    <property type="component" value="Chromosome ssa13"/>
</dbReference>
<sequence length="258" mass="27185">MRGTGTSGVPPNPPVARNHNNSPGNSGSQYALCALGVGLVALGIVMIVWSVVPSDTAGNNSGGTGGGNPKPDNRGRASLVAFVLVGAGVAMLMLSLCLGMRNKQREQQALQEAQTLGADNVAASEEDGEMAEERSQRYTVPSYEEAVGSGQYPIHQSHLHHSSSQLPSYDDLVDGVQVEVEGSEVTQMTATSANPAASAAAPYHRTRRTGLNLLPLKIQRIKSEKIHMKNTDNSQPPGGISIEPLTPPPMYEVKVPQL</sequence>
<dbReference type="Pfam" id="PF15345">
    <property type="entry name" value="TMEM51"/>
    <property type="match status" value="1"/>
</dbReference>
<feature type="transmembrane region" description="Helical" evidence="2">
    <location>
        <begin position="77"/>
        <end position="98"/>
    </location>
</feature>
<dbReference type="Bgee" id="ENSSSAG00000069936">
    <property type="expression patterns" value="Expressed in head kidney and 23 other cell types or tissues"/>
</dbReference>
<name>A0A1S3LND4_SALSA</name>
<dbReference type="InterPro" id="IPR029265">
    <property type="entry name" value="TMEM51"/>
</dbReference>
<protein>
    <submittedName>
        <fullName evidence="4">Transmembrane protein 51</fullName>
    </submittedName>
</protein>
<dbReference type="STRING" id="8030.ENSSSAP00000087870"/>
<dbReference type="RefSeq" id="XP_013992049.1">
    <property type="nucleotide sequence ID" value="XM_014136574.2"/>
</dbReference>
<organism evidence="3 4">
    <name type="scientific">Salmo salar</name>
    <name type="common">Atlantic salmon</name>
    <dbReference type="NCBI Taxonomy" id="8030"/>
    <lineage>
        <taxon>Eukaryota</taxon>
        <taxon>Metazoa</taxon>
        <taxon>Chordata</taxon>
        <taxon>Craniata</taxon>
        <taxon>Vertebrata</taxon>
        <taxon>Euteleostomi</taxon>
        <taxon>Actinopterygii</taxon>
        <taxon>Neopterygii</taxon>
        <taxon>Teleostei</taxon>
        <taxon>Protacanthopterygii</taxon>
        <taxon>Salmoniformes</taxon>
        <taxon>Salmonidae</taxon>
        <taxon>Salmoninae</taxon>
        <taxon>Salmo</taxon>
    </lineage>
</organism>
<proteinExistence type="predicted"/>
<gene>
    <name evidence="4" type="primary">LOC106567391</name>
</gene>
<feature type="transmembrane region" description="Helical" evidence="2">
    <location>
        <begin position="30"/>
        <end position="52"/>
    </location>
</feature>
<accession>A0A1S3LND4</accession>
<dbReference type="PANTHER" id="PTHR16015">
    <property type="entry name" value="TRANSMEMBRANE PROTEIN 51"/>
    <property type="match status" value="1"/>
</dbReference>
<feature type="region of interest" description="Disordered" evidence="1">
    <location>
        <begin position="229"/>
        <end position="258"/>
    </location>
</feature>
<evidence type="ECO:0000256" key="1">
    <source>
        <dbReference type="SAM" id="MobiDB-lite"/>
    </source>
</evidence>
<dbReference type="PANTHER" id="PTHR16015:SF0">
    <property type="entry name" value="TRANSMEMBRANE PROTEIN 51"/>
    <property type="match status" value="1"/>
</dbReference>
<keyword evidence="2 4" id="KW-0812">Transmembrane</keyword>
<reference evidence="4" key="1">
    <citation type="submission" date="2025-08" db="UniProtKB">
        <authorList>
            <consortium name="RefSeq"/>
        </authorList>
    </citation>
    <scope>IDENTIFICATION</scope>
</reference>
<evidence type="ECO:0000256" key="2">
    <source>
        <dbReference type="SAM" id="Phobius"/>
    </source>
</evidence>
<evidence type="ECO:0000313" key="4">
    <source>
        <dbReference type="RefSeq" id="XP_013992049.1"/>
    </source>
</evidence>
<dbReference type="GeneID" id="106567391"/>
<dbReference type="PaxDb" id="8030-ENSSSAP00000087870"/>
<feature type="region of interest" description="Disordered" evidence="1">
    <location>
        <begin position="1"/>
        <end position="23"/>
    </location>
</feature>
<dbReference type="OMA" id="KSEKIHM"/>
<dbReference type="GeneTree" id="ENSGT00390000009278"/>
<keyword evidence="2" id="KW-0472">Membrane</keyword>
<evidence type="ECO:0000313" key="3">
    <source>
        <dbReference type="Proteomes" id="UP001652741"/>
    </source>
</evidence>
<dbReference type="AlphaFoldDB" id="A0A1S3LND4"/>